<reference evidence="1 2" key="1">
    <citation type="journal article" date="2018" name="Mol. Biol. Evol.">
        <title>Broad Genomic Sampling Reveals a Smut Pathogenic Ancestry of the Fungal Clade Ustilaginomycotina.</title>
        <authorList>
            <person name="Kijpornyongpan T."/>
            <person name="Mondo S.J."/>
            <person name="Barry K."/>
            <person name="Sandor L."/>
            <person name="Lee J."/>
            <person name="Lipzen A."/>
            <person name="Pangilinan J."/>
            <person name="LaButti K."/>
            <person name="Hainaut M."/>
            <person name="Henrissat B."/>
            <person name="Grigoriev I.V."/>
            <person name="Spatafora J.W."/>
            <person name="Aime M.C."/>
        </authorList>
    </citation>
    <scope>NUCLEOTIDE SEQUENCE [LARGE SCALE GENOMIC DNA]</scope>
    <source>
        <strain evidence="1 2">MCA 4658</strain>
    </source>
</reference>
<sequence length="247" mass="27070">MPTSYLVAGASRGIGLEFIRQLARQQQEEDDDVVVYGTVRNLEKAPASLTNGSSSQEAELRRVKWLQLDTNEQSQVDEAARQVDELDVLIVNAAIGGEDLDLMDTNPSLLSQYLQNNVVGPHRIILAFLDALRKGKQKKIILISSRSGSMDMQAKSQQKHGSAGPYSVTKAAINMCAIQLARELKPQGFIVNPLSPGWVSTDMGNKIVNDKAMPVEQSVGGMLNVIRSLTLEKSATFYHYDGSVVPW</sequence>
<dbReference type="OrthoDB" id="7289984at2759"/>
<gene>
    <name evidence="1" type="ORF">IE81DRAFT_244788</name>
</gene>
<organism evidence="1 2">
    <name type="scientific">Ceraceosorus guamensis</name>
    <dbReference type="NCBI Taxonomy" id="1522189"/>
    <lineage>
        <taxon>Eukaryota</taxon>
        <taxon>Fungi</taxon>
        <taxon>Dikarya</taxon>
        <taxon>Basidiomycota</taxon>
        <taxon>Ustilaginomycotina</taxon>
        <taxon>Exobasidiomycetes</taxon>
        <taxon>Ceraceosorales</taxon>
        <taxon>Ceraceosoraceae</taxon>
        <taxon>Ceraceosorus</taxon>
    </lineage>
</organism>
<proteinExistence type="predicted"/>
<dbReference type="InterPro" id="IPR002347">
    <property type="entry name" value="SDR_fam"/>
</dbReference>
<dbReference type="InParanoid" id="A0A316VR11"/>
<evidence type="ECO:0000313" key="2">
    <source>
        <dbReference type="Proteomes" id="UP000245783"/>
    </source>
</evidence>
<dbReference type="GeneID" id="37033128"/>
<dbReference type="FunCoup" id="A0A316VR11">
    <property type="interactions" value="89"/>
</dbReference>
<dbReference type="PRINTS" id="PR00081">
    <property type="entry name" value="GDHRDH"/>
</dbReference>
<dbReference type="RefSeq" id="XP_025367259.1">
    <property type="nucleotide sequence ID" value="XM_025511258.1"/>
</dbReference>
<dbReference type="Proteomes" id="UP000245783">
    <property type="component" value="Unassembled WGS sequence"/>
</dbReference>
<evidence type="ECO:0000313" key="1">
    <source>
        <dbReference type="EMBL" id="PWN40099.1"/>
    </source>
</evidence>
<dbReference type="InterPro" id="IPR052184">
    <property type="entry name" value="SDR_enzymes"/>
</dbReference>
<keyword evidence="2" id="KW-1185">Reference proteome</keyword>
<protein>
    <submittedName>
        <fullName evidence="1">CsgA protein</fullName>
    </submittedName>
</protein>
<dbReference type="PANTHER" id="PTHR45458">
    <property type="entry name" value="SHORT-CHAIN DEHYDROGENASE/REDUCTASE SDR"/>
    <property type="match status" value="1"/>
</dbReference>
<dbReference type="GO" id="GO:0016616">
    <property type="term" value="F:oxidoreductase activity, acting on the CH-OH group of donors, NAD or NADP as acceptor"/>
    <property type="evidence" value="ECO:0007669"/>
    <property type="project" value="TreeGrafter"/>
</dbReference>
<dbReference type="AlphaFoldDB" id="A0A316VR11"/>
<dbReference type="CDD" id="cd05325">
    <property type="entry name" value="carb_red_sniffer_like_SDR_c"/>
    <property type="match status" value="1"/>
</dbReference>
<dbReference type="EMBL" id="KZ819430">
    <property type="protein sequence ID" value="PWN40099.1"/>
    <property type="molecule type" value="Genomic_DNA"/>
</dbReference>
<dbReference type="InterPro" id="IPR036291">
    <property type="entry name" value="NAD(P)-bd_dom_sf"/>
</dbReference>
<name>A0A316VR11_9BASI</name>
<dbReference type="SUPFAM" id="SSF51735">
    <property type="entry name" value="NAD(P)-binding Rossmann-fold domains"/>
    <property type="match status" value="1"/>
</dbReference>
<accession>A0A316VR11</accession>
<dbReference type="Pfam" id="PF00106">
    <property type="entry name" value="adh_short"/>
    <property type="match status" value="1"/>
</dbReference>
<dbReference type="PANTHER" id="PTHR45458:SF1">
    <property type="entry name" value="SHORT CHAIN DEHYDROGENASE"/>
    <property type="match status" value="1"/>
</dbReference>
<dbReference type="Gene3D" id="3.40.50.720">
    <property type="entry name" value="NAD(P)-binding Rossmann-like Domain"/>
    <property type="match status" value="1"/>
</dbReference>